<organism evidence="2 3">
    <name type="scientific">Citrus x changshan-huyou</name>
    <dbReference type="NCBI Taxonomy" id="2935761"/>
    <lineage>
        <taxon>Eukaryota</taxon>
        <taxon>Viridiplantae</taxon>
        <taxon>Streptophyta</taxon>
        <taxon>Embryophyta</taxon>
        <taxon>Tracheophyta</taxon>
        <taxon>Spermatophyta</taxon>
        <taxon>Magnoliopsida</taxon>
        <taxon>eudicotyledons</taxon>
        <taxon>Gunneridae</taxon>
        <taxon>Pentapetalae</taxon>
        <taxon>rosids</taxon>
        <taxon>malvids</taxon>
        <taxon>Sapindales</taxon>
        <taxon>Rutaceae</taxon>
        <taxon>Aurantioideae</taxon>
        <taxon>Citrus</taxon>
    </lineage>
</organism>
<protein>
    <submittedName>
        <fullName evidence="2">Uncharacterized protein</fullName>
    </submittedName>
</protein>
<dbReference type="Pfam" id="PF14009">
    <property type="entry name" value="PADRE"/>
    <property type="match status" value="1"/>
</dbReference>
<dbReference type="InterPro" id="IPR025322">
    <property type="entry name" value="PADRE_dom"/>
</dbReference>
<evidence type="ECO:0000313" key="2">
    <source>
        <dbReference type="EMBL" id="KAK9228197.1"/>
    </source>
</evidence>
<sequence length="588" mass="65882">MEAQEGDLSWLQDFIQAKFYVPCQCSPKFTTNFCCECKGLPFCEDCKNNTHTHDDHSVLRVCKASRQTATTVLMIKKLLDVSDIQTYSINGQRIVYISQRQSNEKHNPKVIGRKCEICGWSNLSSSVKFCSIECKVDWASKEEKTIRCIKQKNWSTPKPLEECYVAPSGSFRKRPRKGSDACDDETGCHLHYTTLDVFTLGKNTSLLKNTLKDKPKNVSKEVFSSRHFSLINGEKKMEGQEFDLPWLEPLLQAKFYVPCQCGLKDSTYFCIECKCLPFCEFCETNKHNGHKVLKVYKASYQVGIKIVEISELLDTSDIQSYVINSKRIVYITQRQSKKQNNHGGGGNKCETCGWSNLFSPAKFCSIQCKVCLSSGEEKQGEESKDDGVSDLNSDGILEKSVQKLTHVLQAYELLSSTSYGMWKLLLACPERKLDPFSSCESTHVVTAKLVLQDGRLQEYSYPVKVSYVLQKYPTYFICNSDEMEFDDVLSAISEDEELQPGQLYFALPLSRLKHPLQAEEMAALAVKASNALMKSGDKCACRKKSVCPVTSPGDGSPRKMASGGGAGRLGRGGQGRKFSAMLSAIPEQ</sequence>
<evidence type="ECO:0000313" key="3">
    <source>
        <dbReference type="Proteomes" id="UP001428341"/>
    </source>
</evidence>
<dbReference type="AlphaFoldDB" id="A0AAP0MWB0"/>
<dbReference type="Pfam" id="PF04640">
    <property type="entry name" value="PLATZ"/>
    <property type="match status" value="2"/>
</dbReference>
<proteinExistence type="predicted"/>
<accession>A0AAP0MWB0</accession>
<dbReference type="PANTHER" id="PTHR31065:SF39">
    <property type="entry name" value="PLATZ TRANSCRIPTION FACTOR FAMILY PROTEIN"/>
    <property type="match status" value="1"/>
</dbReference>
<gene>
    <name evidence="2" type="ORF">WN944_021146</name>
</gene>
<keyword evidence="3" id="KW-1185">Reference proteome</keyword>
<dbReference type="InterPro" id="IPR006734">
    <property type="entry name" value="PLATZ"/>
</dbReference>
<feature type="region of interest" description="Disordered" evidence="1">
    <location>
        <begin position="550"/>
        <end position="577"/>
    </location>
</feature>
<evidence type="ECO:0000256" key="1">
    <source>
        <dbReference type="SAM" id="MobiDB-lite"/>
    </source>
</evidence>
<dbReference type="Proteomes" id="UP001428341">
    <property type="component" value="Unassembled WGS sequence"/>
</dbReference>
<dbReference type="EMBL" id="JBCGBO010000001">
    <property type="protein sequence ID" value="KAK9228197.1"/>
    <property type="molecule type" value="Genomic_DNA"/>
</dbReference>
<reference evidence="2 3" key="1">
    <citation type="submission" date="2024-05" db="EMBL/GenBank/DDBJ databases">
        <title>Haplotype-resolved chromosome-level genome assembly of Huyou (Citrus changshanensis).</title>
        <authorList>
            <person name="Miao C."/>
            <person name="Chen W."/>
            <person name="Wu Y."/>
            <person name="Wang L."/>
            <person name="Zhao S."/>
            <person name="Grierson D."/>
            <person name="Xu C."/>
            <person name="Chen K."/>
        </authorList>
    </citation>
    <scope>NUCLEOTIDE SEQUENCE [LARGE SCALE GENOMIC DNA]</scope>
    <source>
        <strain evidence="2">01-14</strain>
        <tissue evidence="2">Leaf</tissue>
    </source>
</reference>
<dbReference type="PANTHER" id="PTHR31065">
    <property type="entry name" value="PLATZ TRANSCRIPTION FACTOR FAMILY PROTEIN"/>
    <property type="match status" value="1"/>
</dbReference>
<feature type="compositionally biased region" description="Gly residues" evidence="1">
    <location>
        <begin position="562"/>
        <end position="575"/>
    </location>
</feature>
<name>A0AAP0MWB0_9ROSI</name>
<comment type="caution">
    <text evidence="2">The sequence shown here is derived from an EMBL/GenBank/DDBJ whole genome shotgun (WGS) entry which is preliminary data.</text>
</comment>